<reference evidence="3" key="1">
    <citation type="submission" date="2017-09" db="EMBL/GenBank/DDBJ databases">
        <title>Depth-based differentiation of microbial function through sediment-hosted aquifers and enrichment of novel symbionts in the deep terrestrial subsurface.</title>
        <authorList>
            <person name="Probst A.J."/>
            <person name="Ladd B."/>
            <person name="Jarett J.K."/>
            <person name="Geller-Mcgrath D.E."/>
            <person name="Sieber C.M.K."/>
            <person name="Emerson J.B."/>
            <person name="Anantharaman K."/>
            <person name="Thomas B.C."/>
            <person name="Malmstrom R."/>
            <person name="Stieglmeier M."/>
            <person name="Klingl A."/>
            <person name="Woyke T."/>
            <person name="Ryan C.M."/>
            <person name="Banfield J.F."/>
        </authorList>
    </citation>
    <scope>NUCLEOTIDE SEQUENCE [LARGE SCALE GENOMIC DNA]</scope>
</reference>
<dbReference type="Proteomes" id="UP000228533">
    <property type="component" value="Unassembled WGS sequence"/>
</dbReference>
<dbReference type="AlphaFoldDB" id="A0A2M6WUL6"/>
<protein>
    <submittedName>
        <fullName evidence="2">Uncharacterized protein</fullName>
    </submittedName>
</protein>
<keyword evidence="1" id="KW-1133">Transmembrane helix</keyword>
<evidence type="ECO:0000313" key="2">
    <source>
        <dbReference type="EMBL" id="PIT96495.1"/>
    </source>
</evidence>
<proteinExistence type="predicted"/>
<organism evidence="2 3">
    <name type="scientific">Candidatus Falkowbacteria bacterium CG10_big_fil_rev_8_21_14_0_10_37_14</name>
    <dbReference type="NCBI Taxonomy" id="1974561"/>
    <lineage>
        <taxon>Bacteria</taxon>
        <taxon>Candidatus Falkowiibacteriota</taxon>
    </lineage>
</organism>
<sequence length="160" mass="18659">MKIWRHFFINIFFLFNIYSYLYNMKTIIKPENLRFLFREKNNNGAEFTVKSLKTNKDYTFKISRSLWNEKWYTHVKVEQGYQDYKRLGTFADGQITDKKQVVDTPAAKAIAWVLRQISGGDYSKLNNNVEIMHTGACLVCGKKLTDAESIEHGIGPVCRS</sequence>
<dbReference type="EMBL" id="PFAM01000002">
    <property type="protein sequence ID" value="PIT96495.1"/>
    <property type="molecule type" value="Genomic_DNA"/>
</dbReference>
<accession>A0A2M6WUL6</accession>
<evidence type="ECO:0000313" key="3">
    <source>
        <dbReference type="Proteomes" id="UP000228533"/>
    </source>
</evidence>
<gene>
    <name evidence="2" type="ORF">COT94_00095</name>
</gene>
<name>A0A2M6WUL6_9BACT</name>
<feature type="transmembrane region" description="Helical" evidence="1">
    <location>
        <begin position="6"/>
        <end position="24"/>
    </location>
</feature>
<comment type="caution">
    <text evidence="2">The sequence shown here is derived from an EMBL/GenBank/DDBJ whole genome shotgun (WGS) entry which is preliminary data.</text>
</comment>
<evidence type="ECO:0000256" key="1">
    <source>
        <dbReference type="SAM" id="Phobius"/>
    </source>
</evidence>
<dbReference type="Pfam" id="PF19474">
    <property type="entry name" value="DUF6011"/>
    <property type="match status" value="1"/>
</dbReference>
<dbReference type="InterPro" id="IPR046053">
    <property type="entry name" value="DUF6011"/>
</dbReference>
<keyword evidence="1" id="KW-0472">Membrane</keyword>
<keyword evidence="1" id="KW-0812">Transmembrane</keyword>